<dbReference type="EMBL" id="CP003659">
    <property type="protein sequence ID" value="AFZ59462.1"/>
    <property type="molecule type" value="Genomic_DNA"/>
</dbReference>
<dbReference type="AlphaFoldDB" id="K9ZLN6"/>
<accession>K9ZLN6</accession>
<evidence type="ECO:0000313" key="3">
    <source>
        <dbReference type="Proteomes" id="UP000010474"/>
    </source>
</evidence>
<sequence length="61" mass="6510">MAVIAINDLRPTGAELFFGSESFMTDLNDNELGNVNGGITPSWYFAAVGVTALVGYLANRK</sequence>
<dbReference type="Proteomes" id="UP000010474">
    <property type="component" value="Chromosome"/>
</dbReference>
<gene>
    <name evidence="2" type="ordered locus">Anacy_4094</name>
</gene>
<dbReference type="HOGENOM" id="CLU_201163_1_0_3"/>
<evidence type="ECO:0000256" key="1">
    <source>
        <dbReference type="SAM" id="Phobius"/>
    </source>
</evidence>
<organism evidence="2 3">
    <name type="scientific">Anabaena cylindrica (strain ATCC 27899 / PCC 7122)</name>
    <dbReference type="NCBI Taxonomy" id="272123"/>
    <lineage>
        <taxon>Bacteria</taxon>
        <taxon>Bacillati</taxon>
        <taxon>Cyanobacteriota</taxon>
        <taxon>Cyanophyceae</taxon>
        <taxon>Nostocales</taxon>
        <taxon>Nostocaceae</taxon>
        <taxon>Anabaena</taxon>
    </lineage>
</organism>
<dbReference type="PATRIC" id="fig|272123.3.peg.4442"/>
<evidence type="ECO:0000313" key="2">
    <source>
        <dbReference type="EMBL" id="AFZ59462.1"/>
    </source>
</evidence>
<keyword evidence="1" id="KW-0472">Membrane</keyword>
<keyword evidence="3" id="KW-1185">Reference proteome</keyword>
<keyword evidence="1" id="KW-1133">Transmembrane helix</keyword>
<name>K9ZLN6_ANACC</name>
<dbReference type="OrthoDB" id="490865at2"/>
<protein>
    <submittedName>
        <fullName evidence="2">Uncharacterized protein</fullName>
    </submittedName>
</protein>
<feature type="transmembrane region" description="Helical" evidence="1">
    <location>
        <begin position="42"/>
        <end position="59"/>
    </location>
</feature>
<dbReference type="STRING" id="272123.Anacy_4094"/>
<dbReference type="KEGG" id="acy:Anacy_4094"/>
<reference evidence="3" key="1">
    <citation type="journal article" date="2013" name="Proc. Natl. Acad. Sci. U.S.A.">
        <title>Improving the coverage of the cyanobacterial phylum using diversity-driven genome sequencing.</title>
        <authorList>
            <person name="Shih P.M."/>
            <person name="Wu D."/>
            <person name="Latifi A."/>
            <person name="Axen S.D."/>
            <person name="Fewer D.P."/>
            <person name="Talla E."/>
            <person name="Calteau A."/>
            <person name="Cai F."/>
            <person name="Tandeau de Marsac N."/>
            <person name="Rippka R."/>
            <person name="Herdman M."/>
            <person name="Sivonen K."/>
            <person name="Coursin T."/>
            <person name="Laurent T."/>
            <person name="Goodwin L."/>
            <person name="Nolan M."/>
            <person name="Davenport K.W."/>
            <person name="Han C.S."/>
            <person name="Rubin E.M."/>
            <person name="Eisen J.A."/>
            <person name="Woyke T."/>
            <person name="Gugger M."/>
            <person name="Kerfeld C.A."/>
        </authorList>
    </citation>
    <scope>NUCLEOTIDE SEQUENCE [LARGE SCALE GENOMIC DNA]</scope>
    <source>
        <strain evidence="3">ATCC 27899 / PCC 7122</strain>
    </source>
</reference>
<proteinExistence type="predicted"/>
<dbReference type="RefSeq" id="WP_015216080.1">
    <property type="nucleotide sequence ID" value="NC_019771.1"/>
</dbReference>
<keyword evidence="1" id="KW-0812">Transmembrane</keyword>